<dbReference type="HOGENOM" id="CLU_1046815_0_0_1"/>
<keyword evidence="1" id="KW-0472">Membrane</keyword>
<dbReference type="InParanoid" id="E9G5S8"/>
<dbReference type="GO" id="GO:0046839">
    <property type="term" value="P:phospholipid dephosphorylation"/>
    <property type="evidence" value="ECO:0000318"/>
    <property type="project" value="GO_Central"/>
</dbReference>
<dbReference type="PANTHER" id="PTHR10165">
    <property type="entry name" value="LIPID PHOSPHATE PHOSPHATASE"/>
    <property type="match status" value="1"/>
</dbReference>
<organism evidence="2 3">
    <name type="scientific">Daphnia pulex</name>
    <name type="common">Water flea</name>
    <dbReference type="NCBI Taxonomy" id="6669"/>
    <lineage>
        <taxon>Eukaryota</taxon>
        <taxon>Metazoa</taxon>
        <taxon>Ecdysozoa</taxon>
        <taxon>Arthropoda</taxon>
        <taxon>Crustacea</taxon>
        <taxon>Branchiopoda</taxon>
        <taxon>Diplostraca</taxon>
        <taxon>Cladocera</taxon>
        <taxon>Anomopoda</taxon>
        <taxon>Daphniidae</taxon>
        <taxon>Daphnia</taxon>
    </lineage>
</organism>
<feature type="transmembrane region" description="Helical" evidence="1">
    <location>
        <begin position="134"/>
        <end position="152"/>
    </location>
</feature>
<dbReference type="Proteomes" id="UP000000305">
    <property type="component" value="Unassembled WGS sequence"/>
</dbReference>
<evidence type="ECO:0000313" key="3">
    <source>
        <dbReference type="Proteomes" id="UP000000305"/>
    </source>
</evidence>
<dbReference type="PANTHER" id="PTHR10165:SF197">
    <property type="entry name" value="FI04477P-RELATED"/>
    <property type="match status" value="1"/>
</dbReference>
<dbReference type="KEGG" id="dpx:DAPPUDRAFT_238208"/>
<feature type="transmembrane region" description="Helical" evidence="1">
    <location>
        <begin position="12"/>
        <end position="31"/>
    </location>
</feature>
<dbReference type="GO" id="GO:0006644">
    <property type="term" value="P:phospholipid metabolic process"/>
    <property type="evidence" value="ECO:0000318"/>
    <property type="project" value="GO_Central"/>
</dbReference>
<keyword evidence="1" id="KW-1133">Transmembrane helix</keyword>
<feature type="transmembrane region" description="Helical" evidence="1">
    <location>
        <begin position="164"/>
        <end position="182"/>
    </location>
</feature>
<reference evidence="2 3" key="1">
    <citation type="journal article" date="2011" name="Science">
        <title>The ecoresponsive genome of Daphnia pulex.</title>
        <authorList>
            <person name="Colbourne J.K."/>
            <person name="Pfrender M.E."/>
            <person name="Gilbert D."/>
            <person name="Thomas W.K."/>
            <person name="Tucker A."/>
            <person name="Oakley T.H."/>
            <person name="Tokishita S."/>
            <person name="Aerts A."/>
            <person name="Arnold G.J."/>
            <person name="Basu M.K."/>
            <person name="Bauer D.J."/>
            <person name="Caceres C.E."/>
            <person name="Carmel L."/>
            <person name="Casola C."/>
            <person name="Choi J.H."/>
            <person name="Detter J.C."/>
            <person name="Dong Q."/>
            <person name="Dusheyko S."/>
            <person name="Eads B.D."/>
            <person name="Frohlich T."/>
            <person name="Geiler-Samerotte K.A."/>
            <person name="Gerlach D."/>
            <person name="Hatcher P."/>
            <person name="Jogdeo S."/>
            <person name="Krijgsveld J."/>
            <person name="Kriventseva E.V."/>
            <person name="Kultz D."/>
            <person name="Laforsch C."/>
            <person name="Lindquist E."/>
            <person name="Lopez J."/>
            <person name="Manak J.R."/>
            <person name="Muller J."/>
            <person name="Pangilinan J."/>
            <person name="Patwardhan R.P."/>
            <person name="Pitluck S."/>
            <person name="Pritham E.J."/>
            <person name="Rechtsteiner A."/>
            <person name="Rho M."/>
            <person name="Rogozin I.B."/>
            <person name="Sakarya O."/>
            <person name="Salamov A."/>
            <person name="Schaack S."/>
            <person name="Shapiro H."/>
            <person name="Shiga Y."/>
            <person name="Skalitzky C."/>
            <person name="Smith Z."/>
            <person name="Souvorov A."/>
            <person name="Sung W."/>
            <person name="Tang Z."/>
            <person name="Tsuchiya D."/>
            <person name="Tu H."/>
            <person name="Vos H."/>
            <person name="Wang M."/>
            <person name="Wolf Y.I."/>
            <person name="Yamagata H."/>
            <person name="Yamada T."/>
            <person name="Ye Y."/>
            <person name="Shaw J.R."/>
            <person name="Andrews J."/>
            <person name="Crease T.J."/>
            <person name="Tang H."/>
            <person name="Lucas S.M."/>
            <person name="Robertson H.M."/>
            <person name="Bork P."/>
            <person name="Koonin E.V."/>
            <person name="Zdobnov E.M."/>
            <person name="Grigoriev I.V."/>
            <person name="Lynch M."/>
            <person name="Boore J.L."/>
        </authorList>
    </citation>
    <scope>NUCLEOTIDE SEQUENCE [LARGE SCALE GENOMIC DNA]</scope>
</reference>
<evidence type="ECO:0000256" key="1">
    <source>
        <dbReference type="SAM" id="Phobius"/>
    </source>
</evidence>
<proteinExistence type="predicted"/>
<dbReference type="GO" id="GO:0007165">
    <property type="term" value="P:signal transduction"/>
    <property type="evidence" value="ECO:0000318"/>
    <property type="project" value="GO_Central"/>
</dbReference>
<gene>
    <name evidence="2" type="ORF">DAPPUDRAFT_238208</name>
</gene>
<evidence type="ECO:0000313" key="2">
    <source>
        <dbReference type="EMBL" id="EFX85118.1"/>
    </source>
</evidence>
<accession>E9G5S8</accession>
<dbReference type="InterPro" id="IPR043216">
    <property type="entry name" value="PAP-like"/>
</dbReference>
<keyword evidence="1" id="KW-0812">Transmembrane</keyword>
<dbReference type="OrthoDB" id="10030083at2759"/>
<dbReference type="PhylomeDB" id="E9G5S8"/>
<feature type="transmembrane region" description="Helical" evidence="1">
    <location>
        <begin position="57"/>
        <end position="81"/>
    </location>
</feature>
<dbReference type="AlphaFoldDB" id="E9G5S8"/>
<protein>
    <submittedName>
        <fullName evidence="2">Uncharacterized protein</fullName>
    </submittedName>
</protein>
<dbReference type="GO" id="GO:0008195">
    <property type="term" value="F:phosphatidate phosphatase activity"/>
    <property type="evidence" value="ECO:0000318"/>
    <property type="project" value="GO_Central"/>
</dbReference>
<dbReference type="eggNOG" id="KOG3030">
    <property type="taxonomic scope" value="Eukaryota"/>
</dbReference>
<name>E9G5S8_DAPPU</name>
<dbReference type="EMBL" id="GL732533">
    <property type="protein sequence ID" value="EFX85118.1"/>
    <property type="molecule type" value="Genomic_DNA"/>
</dbReference>
<feature type="transmembrane region" description="Helical" evidence="1">
    <location>
        <begin position="188"/>
        <end position="210"/>
    </location>
</feature>
<dbReference type="GO" id="GO:0005886">
    <property type="term" value="C:plasma membrane"/>
    <property type="evidence" value="ECO:0000318"/>
    <property type="project" value="GO_Central"/>
</dbReference>
<sequence length="266" mass="30392">MAPEAQTNWIPYLFAAGILLWCSMSIGHTIFAMQNQDYESQTGILNGVRKNVPMIRLVRWFGVLTIGLFLMVLITLPWSYYMGELAPNFISACKPAQLDLLCHCPYDRRSVDVVCTTPAELWFPSRSSFVPTSVTLQSYLMLTSLFFVIVHMSWSGAMRYMNSFSMLLCVLLSWGVGYSAVQRNEADWINTVFGFFIGMISSFFSVMLNARWMNWDVEQKLPRNWNDVPPTTQNPLLSKNKGNGQELSTSWDYLPNPSLIHHPTEE</sequence>
<dbReference type="STRING" id="6669.E9G5S8"/>
<keyword evidence="3" id="KW-1185">Reference proteome</keyword>